<dbReference type="Pfam" id="PF13442">
    <property type="entry name" value="Cytochrome_CBB3"/>
    <property type="match status" value="1"/>
</dbReference>
<evidence type="ECO:0000313" key="5">
    <source>
        <dbReference type="EMBL" id="VAW26151.1"/>
    </source>
</evidence>
<accession>A0A3B0U562</accession>
<evidence type="ECO:0000259" key="4">
    <source>
        <dbReference type="Pfam" id="PF13442"/>
    </source>
</evidence>
<proteinExistence type="predicted"/>
<protein>
    <recommendedName>
        <fullName evidence="4">Cytochrome c domain-containing protein</fullName>
    </recommendedName>
</protein>
<dbReference type="GO" id="GO:0046872">
    <property type="term" value="F:metal ion binding"/>
    <property type="evidence" value="ECO:0007669"/>
    <property type="project" value="UniProtKB-KW"/>
</dbReference>
<keyword evidence="1" id="KW-0349">Heme</keyword>
<keyword evidence="3" id="KW-0408">Iron</keyword>
<gene>
    <name evidence="5" type="ORF">MNBD_BACTEROID04-778</name>
</gene>
<reference evidence="5" key="1">
    <citation type="submission" date="2018-06" db="EMBL/GenBank/DDBJ databases">
        <authorList>
            <person name="Zhirakovskaya E."/>
        </authorList>
    </citation>
    <scope>NUCLEOTIDE SEQUENCE</scope>
</reference>
<evidence type="ECO:0000256" key="3">
    <source>
        <dbReference type="ARBA" id="ARBA00023004"/>
    </source>
</evidence>
<name>A0A3B0U562_9ZZZZ</name>
<dbReference type="GO" id="GO:0009055">
    <property type="term" value="F:electron transfer activity"/>
    <property type="evidence" value="ECO:0007669"/>
    <property type="project" value="InterPro"/>
</dbReference>
<evidence type="ECO:0000256" key="2">
    <source>
        <dbReference type="ARBA" id="ARBA00022723"/>
    </source>
</evidence>
<dbReference type="EMBL" id="UOER01000559">
    <property type="protein sequence ID" value="VAW26151.1"/>
    <property type="molecule type" value="Genomic_DNA"/>
</dbReference>
<dbReference type="AlphaFoldDB" id="A0A3B0U562"/>
<dbReference type="InterPro" id="IPR009056">
    <property type="entry name" value="Cyt_c-like_dom"/>
</dbReference>
<feature type="domain" description="Cytochrome c" evidence="4">
    <location>
        <begin position="48"/>
        <end position="128"/>
    </location>
</feature>
<keyword evidence="2" id="KW-0479">Metal-binding</keyword>
<organism evidence="5">
    <name type="scientific">hydrothermal vent metagenome</name>
    <dbReference type="NCBI Taxonomy" id="652676"/>
    <lineage>
        <taxon>unclassified sequences</taxon>
        <taxon>metagenomes</taxon>
        <taxon>ecological metagenomes</taxon>
    </lineage>
</organism>
<dbReference type="Gene3D" id="1.10.760.10">
    <property type="entry name" value="Cytochrome c-like domain"/>
    <property type="match status" value="1"/>
</dbReference>
<dbReference type="GO" id="GO:0020037">
    <property type="term" value="F:heme binding"/>
    <property type="evidence" value="ECO:0007669"/>
    <property type="project" value="InterPro"/>
</dbReference>
<dbReference type="SUPFAM" id="SSF46626">
    <property type="entry name" value="Cytochrome c"/>
    <property type="match status" value="1"/>
</dbReference>
<evidence type="ECO:0000256" key="1">
    <source>
        <dbReference type="ARBA" id="ARBA00022617"/>
    </source>
</evidence>
<dbReference type="InterPro" id="IPR036909">
    <property type="entry name" value="Cyt_c-like_dom_sf"/>
</dbReference>
<sequence length="133" mass="15446">MKTLKFLLFIGFVGFSFYSFNRFEQEEWVIPEKYVTMKNPTYVTKKNLAIGKALYTKHCKPCHGKTGVGDGPKGIEFDSDIGDFSSKEFQAESEGTIFYKSYIGRDDMPNYEKKIPDPMNMWFIVNYMRTLGK</sequence>